<sequence>MAMEGAKYGKKREGEVKPQLAKIFEKEGFVFHELPDTFRARGVRMPAQPSDFIVFFEAMSGFYLEFKVASDENRWTNNGLQKKQWETICDCKRTGAMYFVLIECTQNKCWYLTPGNFLHDFEEENKTKSINWKHFKEFQIDSLTQIPDKVFETVSANEANTSSKGV</sequence>
<dbReference type="InterPro" id="IPR011856">
    <property type="entry name" value="tRNA_endonuc-like_dom_sf"/>
</dbReference>
<reference evidence="1" key="1">
    <citation type="submission" date="2020-07" db="EMBL/GenBank/DDBJ databases">
        <title>Highly diverse flavobacterial phages as mortality factor during North Sea spring blooms.</title>
        <authorList>
            <person name="Bartlau N."/>
            <person name="Wichels A."/>
            <person name="Krohne G."/>
            <person name="Adriaenssens E.M."/>
            <person name="Heins A."/>
            <person name="Fuchs B.M."/>
            <person name="Amann R."/>
            <person name="Moraru C."/>
        </authorList>
    </citation>
    <scope>NUCLEOTIDE SEQUENCE</scope>
</reference>
<dbReference type="InterPro" id="IPR011335">
    <property type="entry name" value="Restrct_endonuc-II-like"/>
</dbReference>
<dbReference type="GO" id="GO:0003676">
    <property type="term" value="F:nucleic acid binding"/>
    <property type="evidence" value="ECO:0007669"/>
    <property type="project" value="InterPro"/>
</dbReference>
<proteinExistence type="predicted"/>
<evidence type="ECO:0000313" key="2">
    <source>
        <dbReference type="Proteomes" id="UP000693899"/>
    </source>
</evidence>
<dbReference type="EMBL" id="MT732450">
    <property type="protein sequence ID" value="QQO97360.1"/>
    <property type="molecule type" value="Genomic_DNA"/>
</dbReference>
<protein>
    <submittedName>
        <fullName evidence="1">Recombination protein U</fullName>
    </submittedName>
</protein>
<dbReference type="SUPFAM" id="SSF52980">
    <property type="entry name" value="Restriction endonuclease-like"/>
    <property type="match status" value="1"/>
</dbReference>
<accession>A0A8E4UY54</accession>
<name>A0A8E4UY54_9CAUD</name>
<evidence type="ECO:0000313" key="1">
    <source>
        <dbReference type="EMBL" id="QQO97360.1"/>
    </source>
</evidence>
<dbReference type="Proteomes" id="UP000693899">
    <property type="component" value="Segment"/>
</dbReference>
<organism evidence="1 2">
    <name type="scientific">Maribacter phage Colly_1</name>
    <dbReference type="NCBI Taxonomy" id="2745691"/>
    <lineage>
        <taxon>Viruses</taxon>
        <taxon>Duplodnaviria</taxon>
        <taxon>Heunggongvirae</taxon>
        <taxon>Uroviricota</taxon>
        <taxon>Caudoviricetes</taxon>
        <taxon>Molycolviridae</taxon>
        <taxon>Mollyvirus</taxon>
        <taxon>Mollyvirus colly</taxon>
    </lineage>
</organism>
<keyword evidence="2" id="KW-1185">Reference proteome</keyword>
<dbReference type="Gene3D" id="3.40.1350.10">
    <property type="match status" value="1"/>
</dbReference>
<gene>
    <name evidence="1" type="ORF">Colly1_74</name>
</gene>